<dbReference type="Gene3D" id="1.10.3210.10">
    <property type="entry name" value="Hypothetical protein af1432"/>
    <property type="match status" value="1"/>
</dbReference>
<name>A0A0F9NJQ1_9ZZZZ</name>
<dbReference type="InterPro" id="IPR003607">
    <property type="entry name" value="HD/PDEase_dom"/>
</dbReference>
<organism evidence="2">
    <name type="scientific">marine sediment metagenome</name>
    <dbReference type="NCBI Taxonomy" id="412755"/>
    <lineage>
        <taxon>unclassified sequences</taxon>
        <taxon>metagenomes</taxon>
        <taxon>ecological metagenomes</taxon>
    </lineage>
</organism>
<dbReference type="AlphaFoldDB" id="A0A0F9NJQ1"/>
<dbReference type="SUPFAM" id="SSF109604">
    <property type="entry name" value="HD-domain/PDEase-like"/>
    <property type="match status" value="1"/>
</dbReference>
<dbReference type="InterPro" id="IPR006674">
    <property type="entry name" value="HD_domain"/>
</dbReference>
<dbReference type="Pfam" id="PF01966">
    <property type="entry name" value="HD"/>
    <property type="match status" value="1"/>
</dbReference>
<dbReference type="NCBIfam" id="TIGR00277">
    <property type="entry name" value="HDIG"/>
    <property type="match status" value="1"/>
</dbReference>
<proteinExistence type="predicted"/>
<feature type="domain" description="HD" evidence="1">
    <location>
        <begin position="25"/>
        <end position="122"/>
    </location>
</feature>
<evidence type="ECO:0000313" key="2">
    <source>
        <dbReference type="EMBL" id="KKM89070.1"/>
    </source>
</evidence>
<reference evidence="2" key="1">
    <citation type="journal article" date="2015" name="Nature">
        <title>Complex archaea that bridge the gap between prokaryotes and eukaryotes.</title>
        <authorList>
            <person name="Spang A."/>
            <person name="Saw J.H."/>
            <person name="Jorgensen S.L."/>
            <person name="Zaremba-Niedzwiedzka K."/>
            <person name="Martijn J."/>
            <person name="Lind A.E."/>
            <person name="van Eijk R."/>
            <person name="Schleper C."/>
            <person name="Guy L."/>
            <person name="Ettema T.J."/>
        </authorList>
    </citation>
    <scope>NUCLEOTIDE SEQUENCE</scope>
</reference>
<gene>
    <name evidence="2" type="ORF">LCGC14_1252300</name>
</gene>
<sequence length="136" mass="15868">MELAQIEKRLKKKVKEIFLESVPRYYDHTLKVVANMKRMIKKIDDREDKVVLLLAAYLHDIGYSVPCRGDYVGNINHQATKIKLHSELGAEVSKEVLKTMEIEPEVVRKVSYLVSVHHRQHIENRHLKTLLQADKV</sequence>
<accession>A0A0F9NJQ1</accession>
<protein>
    <recommendedName>
        <fullName evidence="1">HD domain-containing protein</fullName>
    </recommendedName>
</protein>
<dbReference type="CDD" id="cd00077">
    <property type="entry name" value="HDc"/>
    <property type="match status" value="1"/>
</dbReference>
<dbReference type="EMBL" id="LAZR01006873">
    <property type="protein sequence ID" value="KKM89070.1"/>
    <property type="molecule type" value="Genomic_DNA"/>
</dbReference>
<evidence type="ECO:0000259" key="1">
    <source>
        <dbReference type="Pfam" id="PF01966"/>
    </source>
</evidence>
<dbReference type="InterPro" id="IPR006675">
    <property type="entry name" value="HDIG_dom"/>
</dbReference>
<comment type="caution">
    <text evidence="2">The sequence shown here is derived from an EMBL/GenBank/DDBJ whole genome shotgun (WGS) entry which is preliminary data.</text>
</comment>